<evidence type="ECO:0000313" key="5">
    <source>
        <dbReference type="EMBL" id="RNE30050.1"/>
    </source>
</evidence>
<dbReference type="InterPro" id="IPR017871">
    <property type="entry name" value="ABC_transporter-like_CS"/>
</dbReference>
<dbReference type="SMART" id="SM00382">
    <property type="entry name" value="AAA"/>
    <property type="match status" value="1"/>
</dbReference>
<dbReference type="GO" id="GO:0016887">
    <property type="term" value="F:ATP hydrolysis activity"/>
    <property type="evidence" value="ECO:0007669"/>
    <property type="project" value="InterPro"/>
</dbReference>
<proteinExistence type="inferred from homology"/>
<dbReference type="PANTHER" id="PTHR43335">
    <property type="entry name" value="ABC TRANSPORTER, ATP-BINDING PROTEIN"/>
    <property type="match status" value="1"/>
</dbReference>
<dbReference type="EMBL" id="LKGI01000066">
    <property type="protein sequence ID" value="RNE30050.1"/>
    <property type="molecule type" value="Genomic_DNA"/>
</dbReference>
<dbReference type="Pfam" id="PF00005">
    <property type="entry name" value="ABC_tran"/>
    <property type="match status" value="1"/>
</dbReference>
<comment type="similarity">
    <text evidence="1">Belongs to the ABC transporter superfamily.</text>
</comment>
<evidence type="ECO:0000256" key="2">
    <source>
        <dbReference type="ARBA" id="ARBA00022448"/>
    </source>
</evidence>
<gene>
    <name evidence="5" type="ORF">FAM6012_01836</name>
</gene>
<dbReference type="AlphaFoldDB" id="A0A291IXA7"/>
<accession>A0A291IXA7</accession>
<comment type="caution">
    <text evidence="5">The sequence shown here is derived from an EMBL/GenBank/DDBJ whole genome shotgun (WGS) entry which is preliminary data.</text>
</comment>
<reference evidence="5 6" key="1">
    <citation type="journal article" date="2018" name="Front. Microbiol.">
        <title>Conversion of Methionine to Cysteine in Lactobacillus paracasei Depends on the Highly Mobile cysK-ctl-cysE Gene Cluster.</title>
        <authorList>
            <person name="Wuthrich D."/>
            <person name="Irmler S."/>
            <person name="Berthoud H."/>
            <person name="Guggenbuhl B."/>
            <person name="Eugster E."/>
            <person name="Bruggmann R."/>
        </authorList>
    </citation>
    <scope>NUCLEOTIDE SEQUENCE [LARGE SCALE GENOMIC DNA]</scope>
    <source>
        <strain evidence="5 6">FAM6012</strain>
    </source>
</reference>
<protein>
    <submittedName>
        <fullName evidence="5">ABC-type transporter ATP-binding protein EcsA</fullName>
    </submittedName>
</protein>
<evidence type="ECO:0000256" key="1">
    <source>
        <dbReference type="ARBA" id="ARBA00005417"/>
    </source>
</evidence>
<evidence type="ECO:0000256" key="4">
    <source>
        <dbReference type="ARBA" id="ARBA00022840"/>
    </source>
</evidence>
<keyword evidence="4 5" id="KW-0067">ATP-binding</keyword>
<keyword evidence="3" id="KW-0547">Nucleotide-binding</keyword>
<dbReference type="Gene3D" id="3.40.50.300">
    <property type="entry name" value="P-loop containing nucleotide triphosphate hydrolases"/>
    <property type="match status" value="1"/>
</dbReference>
<dbReference type="InterPro" id="IPR027417">
    <property type="entry name" value="P-loop_NTPase"/>
</dbReference>
<organism evidence="5 6">
    <name type="scientific">Lacticaseibacillus paracasei</name>
    <name type="common">Lactobacillus paracasei</name>
    <dbReference type="NCBI Taxonomy" id="1597"/>
    <lineage>
        <taxon>Bacteria</taxon>
        <taxon>Bacillati</taxon>
        <taxon>Bacillota</taxon>
        <taxon>Bacilli</taxon>
        <taxon>Lactobacillales</taxon>
        <taxon>Lactobacillaceae</taxon>
        <taxon>Lacticaseibacillus</taxon>
    </lineage>
</organism>
<dbReference type="PANTHER" id="PTHR43335:SF4">
    <property type="entry name" value="ABC TRANSPORTER, ATP-BINDING PROTEIN"/>
    <property type="match status" value="1"/>
</dbReference>
<dbReference type="SUPFAM" id="SSF52540">
    <property type="entry name" value="P-loop containing nucleoside triphosphate hydrolases"/>
    <property type="match status" value="1"/>
</dbReference>
<dbReference type="CDD" id="cd03268">
    <property type="entry name" value="ABC_BcrA_bacitracin_resist"/>
    <property type="match status" value="1"/>
</dbReference>
<dbReference type="PROSITE" id="PS50893">
    <property type="entry name" value="ABC_TRANSPORTER_2"/>
    <property type="match status" value="1"/>
</dbReference>
<keyword evidence="2" id="KW-0813">Transport</keyword>
<dbReference type="InterPro" id="IPR003593">
    <property type="entry name" value="AAA+_ATPase"/>
</dbReference>
<dbReference type="Proteomes" id="UP000284123">
    <property type="component" value="Unassembled WGS sequence"/>
</dbReference>
<evidence type="ECO:0000256" key="3">
    <source>
        <dbReference type="ARBA" id="ARBA00022741"/>
    </source>
</evidence>
<dbReference type="PROSITE" id="PS00211">
    <property type="entry name" value="ABC_TRANSPORTER_1"/>
    <property type="match status" value="1"/>
</dbReference>
<evidence type="ECO:0000313" key="6">
    <source>
        <dbReference type="Proteomes" id="UP000284123"/>
    </source>
</evidence>
<dbReference type="GO" id="GO:0005524">
    <property type="term" value="F:ATP binding"/>
    <property type="evidence" value="ECO:0007669"/>
    <property type="project" value="UniProtKB-KW"/>
</dbReference>
<dbReference type="RefSeq" id="WP_003603253.1">
    <property type="nucleotide sequence ID" value="NZ_AQVS01000020.1"/>
</dbReference>
<name>A0A291IXA7_LACPA</name>
<dbReference type="InterPro" id="IPR003439">
    <property type="entry name" value="ABC_transporter-like_ATP-bd"/>
</dbReference>
<sequence>MLKINQLDKFFGKKQVLHQISFEIKRGHIVGLIGANGAGKTTIMKAILGITAFDGDIQLDDQNITVDNHSALEHVGALIEYPGLYPYLTGREQLLLFANGPQRHERVNQTIEELHLAAYADVKTKKYSLGMRQKLGIALAFVNRPELVILDEPMNGLDPKATMALRQLIIRKRDEGTTFLISSHILSELQKVADDVIIIDQGRLIIDATMSELLKKSQTYFWIATDQDELAQKLLAEQGYVVSNEEQGLKISRSSISSINDLLKLLWRKDIVIKDIKETQGDLEKSLLDVLASTK</sequence>